<name>A0A285J3L2_9ACTN</name>
<keyword evidence="8" id="KW-1185">Reference proteome</keyword>
<dbReference type="SUPFAM" id="SSF51905">
    <property type="entry name" value="FAD/NAD(P)-binding domain"/>
    <property type="match status" value="1"/>
</dbReference>
<keyword evidence="3" id="KW-0285">Flavoprotein</keyword>
<evidence type="ECO:0000313" key="7">
    <source>
        <dbReference type="EMBL" id="SNY54909.1"/>
    </source>
</evidence>
<dbReference type="Pfam" id="PF07992">
    <property type="entry name" value="Pyr_redox_2"/>
    <property type="match status" value="1"/>
</dbReference>
<dbReference type="Gene3D" id="3.50.50.100">
    <property type="match status" value="1"/>
</dbReference>
<accession>A0A285J3L2</accession>
<comment type="similarity">
    <text evidence="2">Belongs to the NADH dehydrogenase family.</text>
</comment>
<evidence type="ECO:0000259" key="6">
    <source>
        <dbReference type="Pfam" id="PF07992"/>
    </source>
</evidence>
<dbReference type="PANTHER" id="PTHR42913:SF3">
    <property type="entry name" value="64 KDA MITOCHONDRIAL NADH DEHYDROGENASE (EUROFUNG)"/>
    <property type="match status" value="1"/>
</dbReference>
<evidence type="ECO:0000256" key="4">
    <source>
        <dbReference type="ARBA" id="ARBA00022827"/>
    </source>
</evidence>
<comment type="cofactor">
    <cofactor evidence="1">
        <name>FAD</name>
        <dbReference type="ChEBI" id="CHEBI:57692"/>
    </cofactor>
</comment>
<gene>
    <name evidence="7" type="ORF">SAMN05421748_115189</name>
</gene>
<dbReference type="InterPro" id="IPR036188">
    <property type="entry name" value="FAD/NAD-bd_sf"/>
</dbReference>
<dbReference type="InterPro" id="IPR051169">
    <property type="entry name" value="NADH-Q_oxidoreductase"/>
</dbReference>
<organism evidence="7 8">
    <name type="scientific">Paractinoplanes atraurantiacus</name>
    <dbReference type="NCBI Taxonomy" id="1036182"/>
    <lineage>
        <taxon>Bacteria</taxon>
        <taxon>Bacillati</taxon>
        <taxon>Actinomycetota</taxon>
        <taxon>Actinomycetes</taxon>
        <taxon>Micromonosporales</taxon>
        <taxon>Micromonosporaceae</taxon>
        <taxon>Paractinoplanes</taxon>
    </lineage>
</organism>
<dbReference type="PANTHER" id="PTHR42913">
    <property type="entry name" value="APOPTOSIS-INDUCING FACTOR 1"/>
    <property type="match status" value="1"/>
</dbReference>
<evidence type="ECO:0000256" key="1">
    <source>
        <dbReference type="ARBA" id="ARBA00001974"/>
    </source>
</evidence>
<evidence type="ECO:0000313" key="8">
    <source>
        <dbReference type="Proteomes" id="UP000219612"/>
    </source>
</evidence>
<evidence type="ECO:0000256" key="5">
    <source>
        <dbReference type="ARBA" id="ARBA00023002"/>
    </source>
</evidence>
<dbReference type="PRINTS" id="PR00469">
    <property type="entry name" value="PNDRDTASEII"/>
</dbReference>
<dbReference type="OrthoDB" id="9784880at2"/>
<dbReference type="AlphaFoldDB" id="A0A285J3L2"/>
<keyword evidence="5" id="KW-0560">Oxidoreductase</keyword>
<proteinExistence type="inferred from homology"/>
<dbReference type="RefSeq" id="WP_097323679.1">
    <property type="nucleotide sequence ID" value="NZ_OBDY01000015.1"/>
</dbReference>
<dbReference type="GO" id="GO:0003955">
    <property type="term" value="F:NAD(P)H dehydrogenase (quinone) activity"/>
    <property type="evidence" value="ECO:0007669"/>
    <property type="project" value="TreeGrafter"/>
</dbReference>
<dbReference type="InterPro" id="IPR023753">
    <property type="entry name" value="FAD/NAD-binding_dom"/>
</dbReference>
<keyword evidence="4" id="KW-0274">FAD</keyword>
<evidence type="ECO:0000256" key="3">
    <source>
        <dbReference type="ARBA" id="ARBA00022630"/>
    </source>
</evidence>
<dbReference type="PRINTS" id="PR00368">
    <property type="entry name" value="FADPNR"/>
</dbReference>
<evidence type="ECO:0000256" key="2">
    <source>
        <dbReference type="ARBA" id="ARBA00005272"/>
    </source>
</evidence>
<dbReference type="GO" id="GO:0019646">
    <property type="term" value="P:aerobic electron transport chain"/>
    <property type="evidence" value="ECO:0007669"/>
    <property type="project" value="TreeGrafter"/>
</dbReference>
<dbReference type="EMBL" id="OBDY01000015">
    <property type="protein sequence ID" value="SNY54909.1"/>
    <property type="molecule type" value="Genomic_DNA"/>
</dbReference>
<sequence length="382" mass="40392">MQHRIIVLGAGYAGAITAGRLAKRLRRSDVSITLVNASPEFVERVRNHQIAAGQTLSRRPLTSMFANTGVALRIASVTAVDVARKTVSLSDGDLSYDTLVYALGSTSNGTPEHAYELAGRPGAQRLRDRLAALSRNDTVLVVGGGLTGIEAVTEIAEARPDLDVSLATRGELGDWLSEKGRAHLRKVTNRLGIAVHENTSVTRVEPDHVLAGGRSLPASVTVWTGGFAVHPIAAATTLETNEEGRIVVDGSMRSVSHPDVYAVGDAALAIGAGDKPMRMACASGVPQAWQAADSIAARLTGGKLPNAPLRYFNQCISLGRNDGLIQYTTADDRAKPSALTGRVAAFYKEVVCWGAFWGVANPTLGMPVRRRPVTQAATVTVD</sequence>
<dbReference type="Proteomes" id="UP000219612">
    <property type="component" value="Unassembled WGS sequence"/>
</dbReference>
<feature type="domain" description="FAD/NAD(P)-binding" evidence="6">
    <location>
        <begin position="4"/>
        <end position="292"/>
    </location>
</feature>
<protein>
    <submittedName>
        <fullName evidence="7">NADH dehydrogenase, FAD-containing subunit</fullName>
    </submittedName>
</protein>
<reference evidence="7 8" key="1">
    <citation type="submission" date="2017-09" db="EMBL/GenBank/DDBJ databases">
        <authorList>
            <person name="Ehlers B."/>
            <person name="Leendertz F.H."/>
        </authorList>
    </citation>
    <scope>NUCLEOTIDE SEQUENCE [LARGE SCALE GENOMIC DNA]</scope>
    <source>
        <strain evidence="7 8">CGMCC 4.6857</strain>
    </source>
</reference>